<evidence type="ECO:0000313" key="3">
    <source>
        <dbReference type="Proteomes" id="UP000259467"/>
    </source>
</evidence>
<sequence length="123" mass="13504">MRPSELLLSVELWGIEPQTYSMRTAVRGSPSRTTENVLSSSHGCDRPPESGPSHQFHPFAVGKRWVCGLAIAVQLPGQFGDGSCELAYRLRQRGVFSLIVTEPSLRFPCQGLSSDRVTFNIGV</sequence>
<accession>A0A345L5E9</accession>
<organism evidence="2 3">
    <name type="scientific">Gordonia phage Ruthy</name>
    <dbReference type="NCBI Taxonomy" id="2250323"/>
    <lineage>
        <taxon>Viruses</taxon>
        <taxon>Duplodnaviria</taxon>
        <taxon>Heunggongvirae</taxon>
        <taxon>Uroviricota</taxon>
        <taxon>Caudoviricetes</taxon>
        <taxon>Ruthyvirus</taxon>
        <taxon>Ruthyvirus ruthy</taxon>
    </lineage>
</organism>
<dbReference type="KEGG" id="vg:54997862"/>
<evidence type="ECO:0000256" key="1">
    <source>
        <dbReference type="SAM" id="MobiDB-lite"/>
    </source>
</evidence>
<dbReference type="RefSeq" id="YP_009806987.1">
    <property type="nucleotide sequence ID" value="NC_048019.1"/>
</dbReference>
<dbReference type="EMBL" id="MH536826">
    <property type="protein sequence ID" value="AXH50501.1"/>
    <property type="molecule type" value="Genomic_DNA"/>
</dbReference>
<reference evidence="3" key="1">
    <citation type="submission" date="2018-06" db="EMBL/GenBank/DDBJ databases">
        <authorList>
            <person name="Zhirakovskaya E."/>
        </authorList>
    </citation>
    <scope>NUCLEOTIDE SEQUENCE [LARGE SCALE GENOMIC DNA]</scope>
</reference>
<gene>
    <name evidence="2" type="primary">38</name>
    <name evidence="2" type="ORF">SEA_RUTHY_38</name>
</gene>
<feature type="region of interest" description="Disordered" evidence="1">
    <location>
        <begin position="26"/>
        <end position="52"/>
    </location>
</feature>
<name>A0A345L5E9_9CAUD</name>
<feature type="compositionally biased region" description="Polar residues" evidence="1">
    <location>
        <begin position="30"/>
        <end position="42"/>
    </location>
</feature>
<keyword evidence="3" id="KW-1185">Reference proteome</keyword>
<evidence type="ECO:0000313" key="2">
    <source>
        <dbReference type="EMBL" id="AXH50501.1"/>
    </source>
</evidence>
<dbReference type="GeneID" id="54997862"/>
<proteinExistence type="predicted"/>
<protein>
    <submittedName>
        <fullName evidence="2">Uncharacterized protein</fullName>
    </submittedName>
</protein>
<dbReference type="Proteomes" id="UP000259467">
    <property type="component" value="Segment"/>
</dbReference>